<dbReference type="InterPro" id="IPR047640">
    <property type="entry name" value="RpiR-like"/>
</dbReference>
<dbReference type="InterPro" id="IPR001347">
    <property type="entry name" value="SIS_dom"/>
</dbReference>
<dbReference type="InterPro" id="IPR009057">
    <property type="entry name" value="Homeodomain-like_sf"/>
</dbReference>
<dbReference type="InterPro" id="IPR036388">
    <property type="entry name" value="WH-like_DNA-bd_sf"/>
</dbReference>
<evidence type="ECO:0000256" key="3">
    <source>
        <dbReference type="ARBA" id="ARBA00023163"/>
    </source>
</evidence>
<organism evidence="6 7">
    <name type="scientific">Sporosarcina ureilytica</name>
    <dbReference type="NCBI Taxonomy" id="298596"/>
    <lineage>
        <taxon>Bacteria</taxon>
        <taxon>Bacillati</taxon>
        <taxon>Bacillota</taxon>
        <taxon>Bacilli</taxon>
        <taxon>Bacillales</taxon>
        <taxon>Caryophanaceae</taxon>
        <taxon>Sporosarcina</taxon>
    </lineage>
</organism>
<dbReference type="Pfam" id="PF01418">
    <property type="entry name" value="HTH_6"/>
    <property type="match status" value="1"/>
</dbReference>
<evidence type="ECO:0000256" key="1">
    <source>
        <dbReference type="ARBA" id="ARBA00023015"/>
    </source>
</evidence>
<dbReference type="GO" id="GO:0003700">
    <property type="term" value="F:DNA-binding transcription factor activity"/>
    <property type="evidence" value="ECO:0007669"/>
    <property type="project" value="InterPro"/>
</dbReference>
<proteinExistence type="predicted"/>
<dbReference type="PROSITE" id="PS51071">
    <property type="entry name" value="HTH_RPIR"/>
    <property type="match status" value="1"/>
</dbReference>
<dbReference type="InterPro" id="IPR046348">
    <property type="entry name" value="SIS_dom_sf"/>
</dbReference>
<dbReference type="InterPro" id="IPR000281">
    <property type="entry name" value="HTH_RpiR"/>
</dbReference>
<dbReference type="GO" id="GO:0097367">
    <property type="term" value="F:carbohydrate derivative binding"/>
    <property type="evidence" value="ECO:0007669"/>
    <property type="project" value="InterPro"/>
</dbReference>
<dbReference type="PROSITE" id="PS51464">
    <property type="entry name" value="SIS"/>
    <property type="match status" value="1"/>
</dbReference>
<dbReference type="GO" id="GO:0003677">
    <property type="term" value="F:DNA binding"/>
    <property type="evidence" value="ECO:0007669"/>
    <property type="project" value="UniProtKB-KW"/>
</dbReference>
<evidence type="ECO:0000256" key="2">
    <source>
        <dbReference type="ARBA" id="ARBA00023125"/>
    </source>
</evidence>
<keyword evidence="3" id="KW-0804">Transcription</keyword>
<accession>A0A1D8JFK8</accession>
<protein>
    <submittedName>
        <fullName evidence="6">Transcriptional regulator</fullName>
    </submittedName>
</protein>
<dbReference type="AlphaFoldDB" id="A0A1D8JFK8"/>
<reference evidence="6 7" key="1">
    <citation type="submission" date="2016-09" db="EMBL/GenBank/DDBJ databases">
        <title>Complete genome sequence of the Lysinibacillus sphaericus LMG 22257, a specie of Bacillus with ureolytic activity that can effectively biodeposit calcium carbonate.</title>
        <authorList>
            <person name="Yan W."/>
        </authorList>
    </citation>
    <scope>NUCLEOTIDE SEQUENCE [LARGE SCALE GENOMIC DNA]</scope>
    <source>
        <strain evidence="6 7">LMG 22257</strain>
    </source>
</reference>
<dbReference type="Pfam" id="PF01380">
    <property type="entry name" value="SIS"/>
    <property type="match status" value="1"/>
</dbReference>
<dbReference type="InterPro" id="IPR035472">
    <property type="entry name" value="RpiR-like_SIS"/>
</dbReference>
<gene>
    <name evidence="6" type="ORF">BI350_07890</name>
</gene>
<feature type="domain" description="HTH rpiR-type" evidence="4">
    <location>
        <begin position="11"/>
        <end position="87"/>
    </location>
</feature>
<dbReference type="CDD" id="cd05013">
    <property type="entry name" value="SIS_RpiR"/>
    <property type="match status" value="1"/>
</dbReference>
<dbReference type="Gene3D" id="3.40.50.10490">
    <property type="entry name" value="Glucose-6-phosphate isomerase like protein, domain 1"/>
    <property type="match status" value="1"/>
</dbReference>
<dbReference type="KEGG" id="surl:BI350_07890"/>
<keyword evidence="1" id="KW-0805">Transcription regulation</keyword>
<dbReference type="Gene3D" id="1.10.10.10">
    <property type="entry name" value="Winged helix-like DNA-binding domain superfamily/Winged helix DNA-binding domain"/>
    <property type="match status" value="1"/>
</dbReference>
<dbReference type="Proteomes" id="UP000185746">
    <property type="component" value="Chromosome"/>
</dbReference>
<dbReference type="GO" id="GO:1901135">
    <property type="term" value="P:carbohydrate derivative metabolic process"/>
    <property type="evidence" value="ECO:0007669"/>
    <property type="project" value="InterPro"/>
</dbReference>
<evidence type="ECO:0000259" key="4">
    <source>
        <dbReference type="PROSITE" id="PS51071"/>
    </source>
</evidence>
<keyword evidence="7" id="KW-1185">Reference proteome</keyword>
<dbReference type="SUPFAM" id="SSF46689">
    <property type="entry name" value="Homeodomain-like"/>
    <property type="match status" value="1"/>
</dbReference>
<keyword evidence="2" id="KW-0238">DNA-binding</keyword>
<dbReference type="SUPFAM" id="SSF53697">
    <property type="entry name" value="SIS domain"/>
    <property type="match status" value="1"/>
</dbReference>
<feature type="domain" description="SIS" evidence="5">
    <location>
        <begin position="134"/>
        <end position="271"/>
    </location>
</feature>
<evidence type="ECO:0000259" key="5">
    <source>
        <dbReference type="PROSITE" id="PS51464"/>
    </source>
</evidence>
<sequence length="294" mass="33706">MLRLHWERKRLKFKELIHEHYNQLSVSQKKVALYVIDHPKIVAMSSAQVVGEAIGVSETTVIRFCHSLGFSGYAQLQKAIREQLLFHESSLITYQQDKIELEQEPHFFEQVMAQDVEKITETMKQINETDYEAAIRQLSKAETIYVLGLRSSHIAANWLSYAIGLVRDDVQLIRPETEDVIQTLRQMNRHSVVIVISFHRYLKQTIQITQLAHEQGAFIIGITDSKLAPIGKTSDLLFPIYSPNKSTLDATASLFSFMNAIVAGLSVHDKDRFEERQHQYRTIASDFLFVEGAD</sequence>
<evidence type="ECO:0000313" key="7">
    <source>
        <dbReference type="Proteomes" id="UP000185746"/>
    </source>
</evidence>
<evidence type="ECO:0000313" key="6">
    <source>
        <dbReference type="EMBL" id="AOV07468.1"/>
    </source>
</evidence>
<dbReference type="PANTHER" id="PTHR30514">
    <property type="entry name" value="GLUCOKINASE"/>
    <property type="match status" value="1"/>
</dbReference>
<dbReference type="PANTHER" id="PTHR30514:SF18">
    <property type="entry name" value="RPIR-FAMILY TRANSCRIPTIONAL REGULATOR"/>
    <property type="match status" value="1"/>
</dbReference>
<dbReference type="EMBL" id="CP017560">
    <property type="protein sequence ID" value="AOV07468.1"/>
    <property type="molecule type" value="Genomic_DNA"/>
</dbReference>
<name>A0A1D8JFK8_9BACL</name>